<keyword evidence="2" id="KW-0812">Transmembrane</keyword>
<dbReference type="EMBL" id="DSXR01000008">
    <property type="protein sequence ID" value="HGS86071.1"/>
    <property type="molecule type" value="Genomic_DNA"/>
</dbReference>
<feature type="compositionally biased region" description="Polar residues" evidence="1">
    <location>
        <begin position="59"/>
        <end position="74"/>
    </location>
</feature>
<gene>
    <name evidence="3" type="ORF">ENT17_00455</name>
</gene>
<organism evidence="3">
    <name type="scientific">Bellilinea caldifistulae</name>
    <dbReference type="NCBI Taxonomy" id="360411"/>
    <lineage>
        <taxon>Bacteria</taxon>
        <taxon>Bacillati</taxon>
        <taxon>Chloroflexota</taxon>
        <taxon>Anaerolineae</taxon>
        <taxon>Anaerolineales</taxon>
        <taxon>Anaerolineaceae</taxon>
        <taxon>Bellilinea</taxon>
    </lineage>
</organism>
<evidence type="ECO:0000313" key="3">
    <source>
        <dbReference type="EMBL" id="HGS86071.1"/>
    </source>
</evidence>
<keyword evidence="2" id="KW-0472">Membrane</keyword>
<dbReference type="AlphaFoldDB" id="A0A7C4PZS6"/>
<protein>
    <submittedName>
        <fullName evidence="3">Uncharacterized protein</fullName>
    </submittedName>
</protein>
<feature type="region of interest" description="Disordered" evidence="1">
    <location>
        <begin position="59"/>
        <end position="95"/>
    </location>
</feature>
<evidence type="ECO:0000256" key="1">
    <source>
        <dbReference type="SAM" id="MobiDB-lite"/>
    </source>
</evidence>
<name>A0A7C4PZS6_9CHLR</name>
<accession>A0A7C4PZS6</accession>
<feature type="transmembrane region" description="Helical" evidence="2">
    <location>
        <begin position="6"/>
        <end position="23"/>
    </location>
</feature>
<comment type="caution">
    <text evidence="3">The sequence shown here is derived from an EMBL/GenBank/DDBJ whole genome shotgun (WGS) entry which is preliminary data.</text>
</comment>
<keyword evidence="2" id="KW-1133">Transmembrane helix</keyword>
<proteinExistence type="predicted"/>
<evidence type="ECO:0000256" key="2">
    <source>
        <dbReference type="SAM" id="Phobius"/>
    </source>
</evidence>
<sequence>MEVCFGFVAISVIITYILINRMVKEDNATQQTPDDPDELSTEDKMMRLYILRQLSNQMNPNNFDGNPHNDSFGSIITPGTDANRGFRQNPPWNHH</sequence>
<reference evidence="3" key="1">
    <citation type="journal article" date="2020" name="mSystems">
        <title>Genome- and Community-Level Interaction Insights into Carbon Utilization and Element Cycling Functions of Hydrothermarchaeota in Hydrothermal Sediment.</title>
        <authorList>
            <person name="Zhou Z."/>
            <person name="Liu Y."/>
            <person name="Xu W."/>
            <person name="Pan J."/>
            <person name="Luo Z.H."/>
            <person name="Li M."/>
        </authorList>
    </citation>
    <scope>NUCLEOTIDE SEQUENCE [LARGE SCALE GENOMIC DNA]</scope>
    <source>
        <strain evidence="3">SpSt-556</strain>
    </source>
</reference>